<organism evidence="1 2">
    <name type="scientific">Aphis craccivora</name>
    <name type="common">Cowpea aphid</name>
    <dbReference type="NCBI Taxonomy" id="307492"/>
    <lineage>
        <taxon>Eukaryota</taxon>
        <taxon>Metazoa</taxon>
        <taxon>Ecdysozoa</taxon>
        <taxon>Arthropoda</taxon>
        <taxon>Hexapoda</taxon>
        <taxon>Insecta</taxon>
        <taxon>Pterygota</taxon>
        <taxon>Neoptera</taxon>
        <taxon>Paraneoptera</taxon>
        <taxon>Hemiptera</taxon>
        <taxon>Sternorrhyncha</taxon>
        <taxon>Aphidomorpha</taxon>
        <taxon>Aphidoidea</taxon>
        <taxon>Aphididae</taxon>
        <taxon>Aphidini</taxon>
        <taxon>Aphis</taxon>
        <taxon>Aphis</taxon>
    </lineage>
</organism>
<name>A0A6G0VVR8_APHCR</name>
<dbReference type="Proteomes" id="UP000478052">
    <property type="component" value="Unassembled WGS sequence"/>
</dbReference>
<dbReference type="AlphaFoldDB" id="A0A6G0VVR8"/>
<dbReference type="EMBL" id="VUJU01011554">
    <property type="protein sequence ID" value="KAF0710726.1"/>
    <property type="molecule type" value="Genomic_DNA"/>
</dbReference>
<reference evidence="1 2" key="1">
    <citation type="submission" date="2019-08" db="EMBL/GenBank/DDBJ databases">
        <title>Whole genome of Aphis craccivora.</title>
        <authorList>
            <person name="Voronova N.V."/>
            <person name="Shulinski R.S."/>
            <person name="Bandarenka Y.V."/>
            <person name="Zhorov D.G."/>
            <person name="Warner D."/>
        </authorList>
    </citation>
    <scope>NUCLEOTIDE SEQUENCE [LARGE SCALE GENOMIC DNA]</scope>
    <source>
        <strain evidence="1">180601</strain>
        <tissue evidence="1">Whole Body</tissue>
    </source>
</reference>
<sequence length="38" mass="4453">MFSLSVPQVGCKRSFSKLKYIINYLRNISNQDILESFI</sequence>
<protein>
    <submittedName>
        <fullName evidence="1">Zinc finger MYM-type protein 1-like</fullName>
    </submittedName>
</protein>
<comment type="caution">
    <text evidence="1">The sequence shown here is derived from an EMBL/GenBank/DDBJ whole genome shotgun (WGS) entry which is preliminary data.</text>
</comment>
<evidence type="ECO:0000313" key="1">
    <source>
        <dbReference type="EMBL" id="KAF0710726.1"/>
    </source>
</evidence>
<proteinExistence type="predicted"/>
<gene>
    <name evidence="1" type="ORF">FWK35_00038872</name>
</gene>
<accession>A0A6G0VVR8</accession>
<evidence type="ECO:0000313" key="2">
    <source>
        <dbReference type="Proteomes" id="UP000478052"/>
    </source>
</evidence>
<keyword evidence="2" id="KW-1185">Reference proteome</keyword>